<dbReference type="PANTHER" id="PTHR47926:SF347">
    <property type="entry name" value="PENTATRICOPEPTIDE REPEAT-CONTAINING PROTEIN"/>
    <property type="match status" value="1"/>
</dbReference>
<keyword evidence="4" id="KW-1185">Reference proteome</keyword>
<feature type="repeat" description="PPR" evidence="2">
    <location>
        <begin position="365"/>
        <end position="400"/>
    </location>
</feature>
<dbReference type="FunFam" id="1.25.40.10:FF:000090">
    <property type="entry name" value="Pentatricopeptide repeat-containing protein, chloroplastic"/>
    <property type="match status" value="1"/>
</dbReference>
<dbReference type="Pfam" id="PF20431">
    <property type="entry name" value="E_motif"/>
    <property type="match status" value="1"/>
</dbReference>
<dbReference type="Pfam" id="PF20430">
    <property type="entry name" value="Eplus_motif"/>
    <property type="match status" value="1"/>
</dbReference>
<sequence length="555" mass="62590">MNKLLVAIPHLRICTKTIPIPSFHSNSTIYDFIFHALQDPNSLSDLKRIHTLVITNGLLSKSVLACRLIKGYSLFSHLRDARKLFDGLPKPTVNSYNYMLKPYIDQGHHELVLALYYRMLSSVDIVPDCLTYSFVIRACGTLSAMRYGKLVHGHVLVNGLEPDLHLATGIIDFYSKCGCMDDARRVFDRIVKGDVFVWTAMIHGYLQIGDYVEALSMFSNMKDMGLKASIVTWNAMIAGFVRGGLVSDALREFNQMQVEGVRPDKVSLSTILPMFSRFAILKSGLEAHAYIIRMGFEFDLFVISSLVDMYAKCGRLQLAQYLFDQVKVKDTGLWNAMIGGYGIHGHGKEALRLFHQMQVSDVRPNGITFTSIISACSHAGMVDEGRWCFNLMVSDYGIIPYHEHYACMVDMFGRAGQLEEAYEFIKSLPIDPMKDVWGAFLGACRNHQNWKLADIAAQHIFACKDIGKDAGYHVVMSNIYAETGRWNDVAKLRTSIRDEGLKKKTGFSWIEVGDTVHTFYTADKSHPQSDYIYALLSSFEADDYPFNLVETGPSW</sequence>
<reference evidence="3 4" key="1">
    <citation type="journal article" date="2019" name="Nat. Plants">
        <title>Stout camphor tree genome fills gaps in understanding of flowering plant genome evolution.</title>
        <authorList>
            <person name="Chaw S.M."/>
            <person name="Liu Y.C."/>
            <person name="Wu Y.W."/>
            <person name="Wang H.Y."/>
            <person name="Lin C.I."/>
            <person name="Wu C.S."/>
            <person name="Ke H.M."/>
            <person name="Chang L.Y."/>
            <person name="Hsu C.Y."/>
            <person name="Yang H.T."/>
            <person name="Sudianto E."/>
            <person name="Hsu M.H."/>
            <person name="Wu K.P."/>
            <person name="Wang L.N."/>
            <person name="Leebens-Mack J.H."/>
            <person name="Tsai I.J."/>
        </authorList>
    </citation>
    <scope>NUCLEOTIDE SEQUENCE [LARGE SCALE GENOMIC DNA]</scope>
    <source>
        <strain evidence="4">cv. Chaw 1501</strain>
        <tissue evidence="3">Young leaves</tissue>
    </source>
</reference>
<dbReference type="InterPro" id="IPR046848">
    <property type="entry name" value="E_motif"/>
</dbReference>
<dbReference type="NCBIfam" id="TIGR00756">
    <property type="entry name" value="PPR"/>
    <property type="match status" value="4"/>
</dbReference>
<dbReference type="InterPro" id="IPR011990">
    <property type="entry name" value="TPR-like_helical_dom_sf"/>
</dbReference>
<protein>
    <submittedName>
        <fullName evidence="3">Putative pentatricopeptide repeat-containing protein</fullName>
    </submittedName>
</protein>
<dbReference type="Pfam" id="PF13041">
    <property type="entry name" value="PPR_2"/>
    <property type="match status" value="2"/>
</dbReference>
<evidence type="ECO:0000313" key="4">
    <source>
        <dbReference type="Proteomes" id="UP000283530"/>
    </source>
</evidence>
<feature type="repeat" description="PPR" evidence="2">
    <location>
        <begin position="194"/>
        <end position="228"/>
    </location>
</feature>
<dbReference type="OrthoDB" id="185373at2759"/>
<dbReference type="InterPro" id="IPR002885">
    <property type="entry name" value="PPR_rpt"/>
</dbReference>
<name>A0A3S3Q579_9MAGN</name>
<evidence type="ECO:0000256" key="1">
    <source>
        <dbReference type="ARBA" id="ARBA00022737"/>
    </source>
</evidence>
<keyword evidence="1" id="KW-0677">Repeat</keyword>
<organism evidence="3 4">
    <name type="scientific">Cinnamomum micranthum f. kanehirae</name>
    <dbReference type="NCBI Taxonomy" id="337451"/>
    <lineage>
        <taxon>Eukaryota</taxon>
        <taxon>Viridiplantae</taxon>
        <taxon>Streptophyta</taxon>
        <taxon>Embryophyta</taxon>
        <taxon>Tracheophyta</taxon>
        <taxon>Spermatophyta</taxon>
        <taxon>Magnoliopsida</taxon>
        <taxon>Magnoliidae</taxon>
        <taxon>Laurales</taxon>
        <taxon>Lauraceae</taxon>
        <taxon>Cinnamomum</taxon>
    </lineage>
</organism>
<dbReference type="AlphaFoldDB" id="A0A3S3Q579"/>
<feature type="repeat" description="PPR" evidence="2">
    <location>
        <begin position="330"/>
        <end position="364"/>
    </location>
</feature>
<evidence type="ECO:0000256" key="2">
    <source>
        <dbReference type="PROSITE-ProRule" id="PRU00708"/>
    </source>
</evidence>
<dbReference type="PROSITE" id="PS51375">
    <property type="entry name" value="PPR"/>
    <property type="match status" value="4"/>
</dbReference>
<dbReference type="Gene3D" id="1.25.40.10">
    <property type="entry name" value="Tetratricopeptide repeat domain"/>
    <property type="match status" value="4"/>
</dbReference>
<dbReference type="STRING" id="337451.A0A3S3Q579"/>
<proteinExistence type="predicted"/>
<dbReference type="Pfam" id="PF01535">
    <property type="entry name" value="PPR"/>
    <property type="match status" value="4"/>
</dbReference>
<feature type="repeat" description="PPR" evidence="2">
    <location>
        <begin position="229"/>
        <end position="263"/>
    </location>
</feature>
<comment type="caution">
    <text evidence="3">The sequence shown here is derived from an EMBL/GenBank/DDBJ whole genome shotgun (WGS) entry which is preliminary data.</text>
</comment>
<dbReference type="InterPro" id="IPR046849">
    <property type="entry name" value="E2_motif"/>
</dbReference>
<dbReference type="EMBL" id="QPKB01000003">
    <property type="protein sequence ID" value="RWR79579.1"/>
    <property type="molecule type" value="Genomic_DNA"/>
</dbReference>
<accession>A0A3S3Q579</accession>
<dbReference type="PANTHER" id="PTHR47926">
    <property type="entry name" value="PENTATRICOPEPTIDE REPEAT-CONTAINING PROTEIN"/>
    <property type="match status" value="1"/>
</dbReference>
<evidence type="ECO:0000313" key="3">
    <source>
        <dbReference type="EMBL" id="RWR79579.1"/>
    </source>
</evidence>
<dbReference type="GO" id="GO:0003723">
    <property type="term" value="F:RNA binding"/>
    <property type="evidence" value="ECO:0007669"/>
    <property type="project" value="InterPro"/>
</dbReference>
<gene>
    <name evidence="3" type="ORF">CKAN_00815700</name>
</gene>
<dbReference type="InterPro" id="IPR046960">
    <property type="entry name" value="PPR_At4g14850-like_plant"/>
</dbReference>
<dbReference type="Proteomes" id="UP000283530">
    <property type="component" value="Unassembled WGS sequence"/>
</dbReference>
<dbReference type="GO" id="GO:0009451">
    <property type="term" value="P:RNA modification"/>
    <property type="evidence" value="ECO:0007669"/>
    <property type="project" value="InterPro"/>
</dbReference>